<evidence type="ECO:0000313" key="2">
    <source>
        <dbReference type="Proteomes" id="UP000057820"/>
    </source>
</evidence>
<evidence type="ECO:0008006" key="3">
    <source>
        <dbReference type="Google" id="ProtNLM"/>
    </source>
</evidence>
<dbReference type="AlphaFoldDB" id="A0A0H5NUE8"/>
<evidence type="ECO:0000313" key="1">
    <source>
        <dbReference type="EMBL" id="CRY73646.1"/>
    </source>
</evidence>
<name>A0A0H5NUE8_NOCFR</name>
<proteinExistence type="predicted"/>
<gene>
    <name evidence="1" type="ORF">ERS450000_00243</name>
</gene>
<protein>
    <recommendedName>
        <fullName evidence="3">Resolvase/invertase-type recombinase catalytic domain-containing protein</fullName>
    </recommendedName>
</protein>
<sequence>MTTAIGYIRQEHAGRDTDQLRALIEACAQRRGLDLAEIYIAELKEFMPLLVLLERMHTVHAQVVIAPTAEHIWSHRRAITEQAEMVIARPEQAWPHRHRWPLPDAVRTW</sequence>
<dbReference type="Proteomes" id="UP000057820">
    <property type="component" value="Chromosome 1"/>
</dbReference>
<dbReference type="RefSeq" id="WP_060589910.1">
    <property type="nucleotide sequence ID" value="NZ_CP031418.1"/>
</dbReference>
<organism evidence="1 2">
    <name type="scientific">Nocardia farcinica</name>
    <dbReference type="NCBI Taxonomy" id="37329"/>
    <lineage>
        <taxon>Bacteria</taxon>
        <taxon>Bacillati</taxon>
        <taxon>Actinomycetota</taxon>
        <taxon>Actinomycetes</taxon>
        <taxon>Mycobacteriales</taxon>
        <taxon>Nocardiaceae</taxon>
        <taxon>Nocardia</taxon>
    </lineage>
</organism>
<accession>A0A0H5NUE8</accession>
<dbReference type="KEGG" id="nfr:ERS450000_00243"/>
<reference evidence="2" key="1">
    <citation type="submission" date="2015-03" db="EMBL/GenBank/DDBJ databases">
        <authorList>
            <consortium name="Pathogen Informatics"/>
        </authorList>
    </citation>
    <scope>NUCLEOTIDE SEQUENCE [LARGE SCALE GENOMIC DNA]</scope>
    <source>
        <strain evidence="2">NCTC11134</strain>
    </source>
</reference>
<dbReference type="EMBL" id="LN868938">
    <property type="protein sequence ID" value="CRY73646.1"/>
    <property type="molecule type" value="Genomic_DNA"/>
</dbReference>